<sequence length="66" mass="7681">MKIWMDRYNFIGECKGSQIQVSPANWVFIVTSNFKIRDIFDPDDAEAIERRCSEIEFKSGSLFQAT</sequence>
<keyword evidence="2" id="KW-1185">Reference proteome</keyword>
<comment type="caution">
    <text evidence="1">The sequence shown here is derived from an EMBL/GenBank/DDBJ whole genome shotgun (WGS) entry which is preliminary data.</text>
</comment>
<dbReference type="Proteomes" id="UP001470230">
    <property type="component" value="Unassembled WGS sequence"/>
</dbReference>
<dbReference type="EMBL" id="JAPFFF010000028">
    <property type="protein sequence ID" value="KAK8847032.1"/>
    <property type="molecule type" value="Genomic_DNA"/>
</dbReference>
<organism evidence="1 2">
    <name type="scientific">Tritrichomonas musculus</name>
    <dbReference type="NCBI Taxonomy" id="1915356"/>
    <lineage>
        <taxon>Eukaryota</taxon>
        <taxon>Metamonada</taxon>
        <taxon>Parabasalia</taxon>
        <taxon>Tritrichomonadida</taxon>
        <taxon>Tritrichomonadidae</taxon>
        <taxon>Tritrichomonas</taxon>
    </lineage>
</organism>
<accession>A0ABR2HHY1</accession>
<proteinExistence type="predicted"/>
<evidence type="ECO:0000313" key="1">
    <source>
        <dbReference type="EMBL" id="KAK8847032.1"/>
    </source>
</evidence>
<protein>
    <submittedName>
        <fullName evidence="1">Uncharacterized protein</fullName>
    </submittedName>
</protein>
<name>A0ABR2HHY1_9EUKA</name>
<evidence type="ECO:0000313" key="2">
    <source>
        <dbReference type="Proteomes" id="UP001470230"/>
    </source>
</evidence>
<reference evidence="1 2" key="1">
    <citation type="submission" date="2024-04" db="EMBL/GenBank/DDBJ databases">
        <title>Tritrichomonas musculus Genome.</title>
        <authorList>
            <person name="Alves-Ferreira E."/>
            <person name="Grigg M."/>
            <person name="Lorenzi H."/>
            <person name="Galac M."/>
        </authorList>
    </citation>
    <scope>NUCLEOTIDE SEQUENCE [LARGE SCALE GENOMIC DNA]</scope>
    <source>
        <strain evidence="1 2">EAF2021</strain>
    </source>
</reference>
<gene>
    <name evidence="1" type="ORF">M9Y10_019607</name>
</gene>